<evidence type="ECO:0000313" key="3">
    <source>
        <dbReference type="EMBL" id="PMB89021.1"/>
    </source>
</evidence>
<evidence type="ECO:0000313" key="5">
    <source>
        <dbReference type="Proteomes" id="UP000243201"/>
    </source>
</evidence>
<sequence>MHETSDFNAELLNSDSTRANLPSAQKSKRPAAGVSITLGLSLAVLIGCGSVANDMFPFSGVFITIMTKLASSGLGFVMIAVVVGWFSKSWKIAASVASVSILFALTIYYCAIPIYNLRPGAASSDITQIALTWTLLGLGCGVIVGPMAFFAHYGTLTQRSIATGFPLGLILGPVVVALLQGVDLRSLEILAVVAVTGLIPCIGLLTSLRRTKARLLILSALVGIIASGGIFLLVYALFY</sequence>
<feature type="transmembrane region" description="Helical" evidence="1">
    <location>
        <begin position="58"/>
        <end position="85"/>
    </location>
</feature>
<evidence type="ECO:0000313" key="2">
    <source>
        <dbReference type="EMBL" id="KXB81908.1"/>
    </source>
</evidence>
<feature type="transmembrane region" description="Helical" evidence="1">
    <location>
        <begin position="92"/>
        <end position="114"/>
    </location>
</feature>
<comment type="caution">
    <text evidence="2">The sequence shown here is derived from an EMBL/GenBank/DDBJ whole genome shotgun (WGS) entry which is preliminary data.</text>
</comment>
<feature type="transmembrane region" description="Helical" evidence="1">
    <location>
        <begin position="187"/>
        <end position="208"/>
    </location>
</feature>
<evidence type="ECO:0008006" key="6">
    <source>
        <dbReference type="Google" id="ProtNLM"/>
    </source>
</evidence>
<dbReference type="EMBL" id="PNGC01000003">
    <property type="protein sequence ID" value="PMB89021.1"/>
    <property type="molecule type" value="Genomic_DNA"/>
</dbReference>
<evidence type="ECO:0000256" key="1">
    <source>
        <dbReference type="SAM" id="Phobius"/>
    </source>
</evidence>
<accession>A0AB34X1H9</accession>
<organism evidence="2 4">
    <name type="scientific">Varibaculum cambriense</name>
    <dbReference type="NCBI Taxonomy" id="184870"/>
    <lineage>
        <taxon>Bacteria</taxon>
        <taxon>Bacillati</taxon>
        <taxon>Actinomycetota</taxon>
        <taxon>Actinomycetes</taxon>
        <taxon>Actinomycetales</taxon>
        <taxon>Actinomycetaceae</taxon>
        <taxon>Varibaculum</taxon>
    </lineage>
</organism>
<name>A0AB34X1H9_9ACTO</name>
<keyword evidence="1" id="KW-0812">Transmembrane</keyword>
<feature type="transmembrane region" description="Helical" evidence="1">
    <location>
        <begin position="161"/>
        <end position="181"/>
    </location>
</feature>
<keyword evidence="5" id="KW-1185">Reference proteome</keyword>
<reference evidence="3 5" key="2">
    <citation type="submission" date="2017-09" db="EMBL/GenBank/DDBJ databases">
        <title>Bacterial strain isolated from the female urinary microbiota.</title>
        <authorList>
            <person name="Thomas-White K."/>
            <person name="Kumar N."/>
            <person name="Forster S."/>
            <person name="Putonti C."/>
            <person name="Lawley T."/>
            <person name="Wolfe A.J."/>
        </authorList>
    </citation>
    <scope>NUCLEOTIDE SEQUENCE [LARGE SCALE GENOMIC DNA]</scope>
    <source>
        <strain evidence="3 5">UMB0744</strain>
    </source>
</reference>
<dbReference type="AlphaFoldDB" id="A0AB34X1H9"/>
<dbReference type="Proteomes" id="UP000070572">
    <property type="component" value="Unassembled WGS sequence"/>
</dbReference>
<proteinExistence type="predicted"/>
<evidence type="ECO:0000313" key="4">
    <source>
        <dbReference type="Proteomes" id="UP000070572"/>
    </source>
</evidence>
<reference evidence="2 4" key="1">
    <citation type="submission" date="2016-01" db="EMBL/GenBank/DDBJ databases">
        <authorList>
            <person name="Mitreva M."/>
            <person name="Pepin K.H."/>
            <person name="Mihindukulasuriya K.A."/>
            <person name="Fulton R."/>
            <person name="Fronick C."/>
            <person name="O'Laughlin M."/>
            <person name="Miner T."/>
            <person name="Herter B."/>
            <person name="Rosa B.A."/>
            <person name="Cordes M."/>
            <person name="Tomlinson C."/>
            <person name="Wollam A."/>
            <person name="Palsikar V.B."/>
            <person name="Mardis E.R."/>
            <person name="Wilson R.K."/>
        </authorList>
    </citation>
    <scope>NUCLEOTIDE SEQUENCE [LARGE SCALE GENOMIC DNA]</scope>
    <source>
        <strain evidence="2 4">DNF00696</strain>
    </source>
</reference>
<gene>
    <name evidence="3" type="ORF">CJ240_08465</name>
    <name evidence="2" type="ORF">HMPREF1862_00338</name>
</gene>
<keyword evidence="1" id="KW-0472">Membrane</keyword>
<protein>
    <recommendedName>
        <fullName evidence="6">Permease</fullName>
    </recommendedName>
</protein>
<dbReference type="Proteomes" id="UP000243201">
    <property type="component" value="Unassembled WGS sequence"/>
</dbReference>
<feature type="transmembrane region" description="Helical" evidence="1">
    <location>
        <begin position="215"/>
        <end position="238"/>
    </location>
</feature>
<feature type="transmembrane region" description="Helical" evidence="1">
    <location>
        <begin position="31"/>
        <end position="52"/>
    </location>
</feature>
<feature type="transmembrane region" description="Helical" evidence="1">
    <location>
        <begin position="126"/>
        <end position="149"/>
    </location>
</feature>
<dbReference type="EMBL" id="LSDN01000005">
    <property type="protein sequence ID" value="KXB81908.1"/>
    <property type="molecule type" value="Genomic_DNA"/>
</dbReference>
<keyword evidence="1" id="KW-1133">Transmembrane helix</keyword>
<dbReference type="RefSeq" id="WP_060920075.1">
    <property type="nucleotide sequence ID" value="NZ_JAWHBH010000003.1"/>
</dbReference>